<feature type="transmembrane region" description="Helical" evidence="9">
    <location>
        <begin position="33"/>
        <end position="57"/>
    </location>
</feature>
<evidence type="ECO:0000256" key="6">
    <source>
        <dbReference type="ARBA" id="ARBA00022989"/>
    </source>
</evidence>
<comment type="similarity">
    <text evidence="9">Belongs to the SecE/SEC61-gamma family.</text>
</comment>
<keyword evidence="3 9" id="KW-1003">Cell membrane</keyword>
<dbReference type="GO" id="GO:0008320">
    <property type="term" value="F:protein transmembrane transporter activity"/>
    <property type="evidence" value="ECO:0007669"/>
    <property type="project" value="UniProtKB-UniRule"/>
</dbReference>
<sequence>MVTGKIRRFISETMAELGRCTWPNRQQLFESTVLVVVNIAILACFVAAVDWVAAWVIRVITVGKF</sequence>
<comment type="function">
    <text evidence="9">Essential subunit of the Sec protein translocation channel SecYEG. Clamps together the 2 halves of SecY. May contact the channel plug during translocation.</text>
</comment>
<dbReference type="InterPro" id="IPR038379">
    <property type="entry name" value="SecE_sf"/>
</dbReference>
<accession>A0A844G2X4</accession>
<dbReference type="GO" id="GO:0065002">
    <property type="term" value="P:intracellular protein transmembrane transport"/>
    <property type="evidence" value="ECO:0007669"/>
    <property type="project" value="UniProtKB-UniRule"/>
</dbReference>
<evidence type="ECO:0000256" key="3">
    <source>
        <dbReference type="ARBA" id="ARBA00022475"/>
    </source>
</evidence>
<dbReference type="PANTHER" id="PTHR33910:SF1">
    <property type="entry name" value="PROTEIN TRANSLOCASE SUBUNIT SECE"/>
    <property type="match status" value="1"/>
</dbReference>
<dbReference type="AlphaFoldDB" id="A0A844G2X4"/>
<keyword evidence="2 9" id="KW-0813">Transport</keyword>
<comment type="subunit">
    <text evidence="9">Component of the Sec protein translocase complex. Heterotrimer consisting of SecY, SecE and SecG subunits. The heterotrimers can form oligomers, although 1 heterotrimer is thought to be able to translocate proteins. Interacts with the ribosome. Interacts with SecDF, and other proteins may be involved. Interacts with SecA.</text>
</comment>
<dbReference type="Proteomes" id="UP000435649">
    <property type="component" value="Unassembled WGS sequence"/>
</dbReference>
<evidence type="ECO:0000256" key="1">
    <source>
        <dbReference type="ARBA" id="ARBA00004370"/>
    </source>
</evidence>
<keyword evidence="8 9" id="KW-0472">Membrane</keyword>
<protein>
    <recommendedName>
        <fullName evidence="9">Protein translocase subunit SecE</fullName>
    </recommendedName>
</protein>
<dbReference type="GO" id="GO:0009306">
    <property type="term" value="P:protein secretion"/>
    <property type="evidence" value="ECO:0007669"/>
    <property type="project" value="UniProtKB-UniRule"/>
</dbReference>
<dbReference type="GO" id="GO:0043952">
    <property type="term" value="P:protein transport by the Sec complex"/>
    <property type="evidence" value="ECO:0007669"/>
    <property type="project" value="UniProtKB-UniRule"/>
</dbReference>
<evidence type="ECO:0000256" key="7">
    <source>
        <dbReference type="ARBA" id="ARBA00023010"/>
    </source>
</evidence>
<reference evidence="10 11" key="1">
    <citation type="submission" date="2019-08" db="EMBL/GenBank/DDBJ databases">
        <title>In-depth cultivation of the pig gut microbiome towards novel bacterial diversity and tailored functional studies.</title>
        <authorList>
            <person name="Wylensek D."/>
            <person name="Hitch T.C.A."/>
            <person name="Clavel T."/>
        </authorList>
    </citation>
    <scope>NUCLEOTIDE SEQUENCE [LARGE SCALE GENOMIC DNA]</scope>
    <source>
        <strain evidence="10 11">BBE-744-WT-12</strain>
    </source>
</reference>
<dbReference type="EMBL" id="VUNS01000008">
    <property type="protein sequence ID" value="MST97245.1"/>
    <property type="molecule type" value="Genomic_DNA"/>
</dbReference>
<dbReference type="PROSITE" id="PS01067">
    <property type="entry name" value="SECE_SEC61G"/>
    <property type="match status" value="1"/>
</dbReference>
<dbReference type="HAMAP" id="MF_00422">
    <property type="entry name" value="SecE"/>
    <property type="match status" value="1"/>
</dbReference>
<dbReference type="NCBIfam" id="TIGR00964">
    <property type="entry name" value="secE_bact"/>
    <property type="match status" value="1"/>
</dbReference>
<keyword evidence="5 9" id="KW-0653">Protein transport</keyword>
<gene>
    <name evidence="9 10" type="primary">secE</name>
    <name evidence="10" type="ORF">FYJ85_09335</name>
</gene>
<comment type="subcellular location">
    <subcellularLocation>
        <location evidence="9">Cell membrane</location>
        <topology evidence="9">Single-pass membrane protein</topology>
    </subcellularLocation>
    <subcellularLocation>
        <location evidence="1">Membrane</location>
    </subcellularLocation>
</comment>
<evidence type="ECO:0000256" key="8">
    <source>
        <dbReference type="ARBA" id="ARBA00023136"/>
    </source>
</evidence>
<keyword evidence="11" id="KW-1185">Reference proteome</keyword>
<dbReference type="GO" id="GO:0005886">
    <property type="term" value="C:plasma membrane"/>
    <property type="evidence" value="ECO:0007669"/>
    <property type="project" value="UniProtKB-SubCell"/>
</dbReference>
<evidence type="ECO:0000313" key="10">
    <source>
        <dbReference type="EMBL" id="MST97245.1"/>
    </source>
</evidence>
<keyword evidence="4 9" id="KW-0812">Transmembrane</keyword>
<evidence type="ECO:0000256" key="4">
    <source>
        <dbReference type="ARBA" id="ARBA00022692"/>
    </source>
</evidence>
<keyword evidence="7 9" id="KW-0811">Translocation</keyword>
<dbReference type="PANTHER" id="PTHR33910">
    <property type="entry name" value="PROTEIN TRANSLOCASE SUBUNIT SECE"/>
    <property type="match status" value="1"/>
</dbReference>
<evidence type="ECO:0000256" key="5">
    <source>
        <dbReference type="ARBA" id="ARBA00022927"/>
    </source>
</evidence>
<dbReference type="InterPro" id="IPR005807">
    <property type="entry name" value="SecE_bac"/>
</dbReference>
<keyword evidence="6 9" id="KW-1133">Transmembrane helix</keyword>
<dbReference type="GO" id="GO:0006605">
    <property type="term" value="P:protein targeting"/>
    <property type="evidence" value="ECO:0007669"/>
    <property type="project" value="UniProtKB-UniRule"/>
</dbReference>
<dbReference type="Gene3D" id="1.20.5.1030">
    <property type="entry name" value="Preprotein translocase secy subunit"/>
    <property type="match status" value="1"/>
</dbReference>
<comment type="caution">
    <text evidence="10">The sequence shown here is derived from an EMBL/GenBank/DDBJ whole genome shotgun (WGS) entry which is preliminary data.</text>
</comment>
<proteinExistence type="inferred from homology"/>
<organism evidence="10 11">
    <name type="scientific">Victivallis lenta</name>
    <dbReference type="NCBI Taxonomy" id="2606640"/>
    <lineage>
        <taxon>Bacteria</taxon>
        <taxon>Pseudomonadati</taxon>
        <taxon>Lentisphaerota</taxon>
        <taxon>Lentisphaeria</taxon>
        <taxon>Victivallales</taxon>
        <taxon>Victivallaceae</taxon>
        <taxon>Victivallis</taxon>
    </lineage>
</organism>
<name>A0A844G2X4_9BACT</name>
<dbReference type="Pfam" id="PF00584">
    <property type="entry name" value="SecE"/>
    <property type="match status" value="1"/>
</dbReference>
<evidence type="ECO:0000256" key="9">
    <source>
        <dbReference type="HAMAP-Rule" id="MF_00422"/>
    </source>
</evidence>
<evidence type="ECO:0000313" key="11">
    <source>
        <dbReference type="Proteomes" id="UP000435649"/>
    </source>
</evidence>
<evidence type="ECO:0000256" key="2">
    <source>
        <dbReference type="ARBA" id="ARBA00022448"/>
    </source>
</evidence>
<dbReference type="InterPro" id="IPR001901">
    <property type="entry name" value="Translocase_SecE/Sec61-g"/>
</dbReference>